<dbReference type="SUPFAM" id="SSF52172">
    <property type="entry name" value="CheY-like"/>
    <property type="match status" value="1"/>
</dbReference>
<feature type="modified residue" description="4-aspartylphosphate" evidence="8">
    <location>
        <position position="53"/>
    </location>
</feature>
<dbReference type="InterPro" id="IPR001789">
    <property type="entry name" value="Sig_transdc_resp-reg_receiver"/>
</dbReference>
<dbReference type="Pfam" id="PF00486">
    <property type="entry name" value="Trans_reg_C"/>
    <property type="match status" value="1"/>
</dbReference>
<dbReference type="InterPro" id="IPR039420">
    <property type="entry name" value="WalR-like"/>
</dbReference>
<dbReference type="EMBL" id="JACCKS010000004">
    <property type="protein sequence ID" value="NZA37361.1"/>
    <property type="molecule type" value="Genomic_DNA"/>
</dbReference>
<dbReference type="CDD" id="cd00383">
    <property type="entry name" value="trans_reg_C"/>
    <property type="match status" value="1"/>
</dbReference>
<reference evidence="12 13" key="1">
    <citation type="submission" date="2020-07" db="EMBL/GenBank/DDBJ databases">
        <title>Organ Donor 1.</title>
        <authorList>
            <person name="Marsh A.J."/>
            <person name="Azcarate-Peril M.A."/>
        </authorList>
    </citation>
    <scope>NUCLEOTIDE SEQUENCE [LARGE SCALE GENOMIC DNA]</scope>
    <source>
        <strain evidence="12 13">AMC0717</strain>
    </source>
</reference>
<comment type="caution">
    <text evidence="12">The sequence shown here is derived from an EMBL/GenBank/DDBJ whole genome shotgun (WGS) entry which is preliminary data.</text>
</comment>
<evidence type="ECO:0000256" key="9">
    <source>
        <dbReference type="PROSITE-ProRule" id="PRU01091"/>
    </source>
</evidence>
<evidence type="ECO:0000259" key="11">
    <source>
        <dbReference type="PROSITE" id="PS51755"/>
    </source>
</evidence>
<dbReference type="RefSeq" id="WP_090412403.1">
    <property type="nucleotide sequence ID" value="NZ_CABJAI010000005.1"/>
</dbReference>
<dbReference type="FunFam" id="1.10.10.10:FF:000018">
    <property type="entry name" value="DNA-binding response regulator ResD"/>
    <property type="match status" value="1"/>
</dbReference>
<protein>
    <recommendedName>
        <fullName evidence="1">Stage 0 sporulation protein A homolog</fullName>
    </recommendedName>
</protein>
<evidence type="ECO:0000256" key="1">
    <source>
        <dbReference type="ARBA" id="ARBA00018672"/>
    </source>
</evidence>
<keyword evidence="4" id="KW-0805">Transcription regulation</keyword>
<dbReference type="GO" id="GO:0032993">
    <property type="term" value="C:protein-DNA complex"/>
    <property type="evidence" value="ECO:0007669"/>
    <property type="project" value="TreeGrafter"/>
</dbReference>
<evidence type="ECO:0000313" key="13">
    <source>
        <dbReference type="Proteomes" id="UP000586254"/>
    </source>
</evidence>
<dbReference type="PANTHER" id="PTHR48111:SF40">
    <property type="entry name" value="PHOSPHATE REGULON TRANSCRIPTIONAL REGULATORY PROTEIN PHOB"/>
    <property type="match status" value="1"/>
</dbReference>
<keyword evidence="5 9" id="KW-0238">DNA-binding</keyword>
<dbReference type="PROSITE" id="PS50110">
    <property type="entry name" value="RESPONSE_REGULATORY"/>
    <property type="match status" value="1"/>
</dbReference>
<dbReference type="GO" id="GO:0000976">
    <property type="term" value="F:transcription cis-regulatory region binding"/>
    <property type="evidence" value="ECO:0007669"/>
    <property type="project" value="TreeGrafter"/>
</dbReference>
<dbReference type="Gene3D" id="6.10.250.690">
    <property type="match status" value="1"/>
</dbReference>
<dbReference type="Gene3D" id="1.10.10.10">
    <property type="entry name" value="Winged helix-like DNA-binding domain superfamily/Winged helix DNA-binding domain"/>
    <property type="match status" value="1"/>
</dbReference>
<evidence type="ECO:0000256" key="6">
    <source>
        <dbReference type="ARBA" id="ARBA00023163"/>
    </source>
</evidence>
<dbReference type="SMART" id="SM00448">
    <property type="entry name" value="REC"/>
    <property type="match status" value="1"/>
</dbReference>
<dbReference type="GO" id="GO:0005829">
    <property type="term" value="C:cytosol"/>
    <property type="evidence" value="ECO:0007669"/>
    <property type="project" value="TreeGrafter"/>
</dbReference>
<evidence type="ECO:0000313" key="12">
    <source>
        <dbReference type="EMBL" id="NZA37361.1"/>
    </source>
</evidence>
<dbReference type="SMART" id="SM00862">
    <property type="entry name" value="Trans_reg_C"/>
    <property type="match status" value="1"/>
</dbReference>
<evidence type="ECO:0000259" key="10">
    <source>
        <dbReference type="PROSITE" id="PS50110"/>
    </source>
</evidence>
<dbReference type="InterPro" id="IPR036388">
    <property type="entry name" value="WH-like_DNA-bd_sf"/>
</dbReference>
<evidence type="ECO:0000256" key="7">
    <source>
        <dbReference type="ARBA" id="ARBA00024867"/>
    </source>
</evidence>
<dbReference type="AlphaFoldDB" id="A0A1I5J6D8"/>
<evidence type="ECO:0000256" key="8">
    <source>
        <dbReference type="PROSITE-ProRule" id="PRU00169"/>
    </source>
</evidence>
<comment type="function">
    <text evidence="7">May play the central regulatory role in sporulation. It may be an element of the effector pathway responsible for the activation of sporulation genes in response to nutritional stress. Spo0A may act in concert with spo0H (a sigma factor) to control the expression of some genes that are critical to the sporulation process.</text>
</comment>
<feature type="DNA-binding region" description="OmpR/PhoB-type" evidence="9">
    <location>
        <begin position="127"/>
        <end position="226"/>
    </location>
</feature>
<gene>
    <name evidence="12" type="ORF">H0N91_04200</name>
</gene>
<dbReference type="Pfam" id="PF00072">
    <property type="entry name" value="Response_reg"/>
    <property type="match status" value="1"/>
</dbReference>
<dbReference type="Proteomes" id="UP000586254">
    <property type="component" value="Unassembled WGS sequence"/>
</dbReference>
<keyword evidence="6" id="KW-0804">Transcription</keyword>
<name>A0A1I5J6D8_9FIRM</name>
<keyword evidence="2 8" id="KW-0597">Phosphoprotein</keyword>
<evidence type="ECO:0000256" key="5">
    <source>
        <dbReference type="ARBA" id="ARBA00023125"/>
    </source>
</evidence>
<feature type="domain" description="Response regulatory" evidence="10">
    <location>
        <begin position="4"/>
        <end position="117"/>
    </location>
</feature>
<accession>A0A1I5J6D8</accession>
<evidence type="ECO:0000256" key="4">
    <source>
        <dbReference type="ARBA" id="ARBA00023015"/>
    </source>
</evidence>
<evidence type="ECO:0000256" key="3">
    <source>
        <dbReference type="ARBA" id="ARBA00023012"/>
    </source>
</evidence>
<dbReference type="PROSITE" id="PS51755">
    <property type="entry name" value="OMPR_PHOB"/>
    <property type="match status" value="1"/>
</dbReference>
<dbReference type="GO" id="GO:0006355">
    <property type="term" value="P:regulation of DNA-templated transcription"/>
    <property type="evidence" value="ECO:0007669"/>
    <property type="project" value="InterPro"/>
</dbReference>
<dbReference type="InterPro" id="IPR011006">
    <property type="entry name" value="CheY-like_superfamily"/>
</dbReference>
<dbReference type="InterPro" id="IPR001867">
    <property type="entry name" value="OmpR/PhoB-type_DNA-bd"/>
</dbReference>
<dbReference type="GO" id="GO:0000156">
    <property type="term" value="F:phosphorelay response regulator activity"/>
    <property type="evidence" value="ECO:0007669"/>
    <property type="project" value="TreeGrafter"/>
</dbReference>
<evidence type="ECO:0000256" key="2">
    <source>
        <dbReference type="ARBA" id="ARBA00022553"/>
    </source>
</evidence>
<keyword evidence="3" id="KW-0902">Two-component regulatory system</keyword>
<dbReference type="PANTHER" id="PTHR48111">
    <property type="entry name" value="REGULATOR OF RPOS"/>
    <property type="match status" value="1"/>
</dbReference>
<proteinExistence type="predicted"/>
<dbReference type="Gene3D" id="3.40.50.2300">
    <property type="match status" value="1"/>
</dbReference>
<feature type="domain" description="OmpR/PhoB-type" evidence="11">
    <location>
        <begin position="127"/>
        <end position="226"/>
    </location>
</feature>
<organism evidence="12 13">
    <name type="scientific">Eubacterium callanderi</name>
    <dbReference type="NCBI Taxonomy" id="53442"/>
    <lineage>
        <taxon>Bacteria</taxon>
        <taxon>Bacillati</taxon>
        <taxon>Bacillota</taxon>
        <taxon>Clostridia</taxon>
        <taxon>Eubacteriales</taxon>
        <taxon>Eubacteriaceae</taxon>
        <taxon>Eubacterium</taxon>
    </lineage>
</organism>
<sequence length="227" mass="25535">MATDILLIEDDRSLGAVIKDFLEREGYLVQWCTTGEDGLTFLERTAVKLVLLDIMLPDIDGFTVCAKIRSAQSLPVIIISARSGDDDQITGLNLGADDYMGKPFSIGLLLAKIKSQLRRSYGNQAENPLLRDKDLVVDTASRSVYLNETPINLTVKEYELLVLLLENAGKTLQKDWLFDRVWGVDCFSEPSTLTVHIGKLREKIEADPKKPRRIKTVWGVGYRYETL</sequence>